<dbReference type="InterPro" id="IPR039420">
    <property type="entry name" value="WalR-like"/>
</dbReference>
<dbReference type="Proteomes" id="UP000197025">
    <property type="component" value="Unassembled WGS sequence"/>
</dbReference>
<keyword evidence="1 3" id="KW-0597">Phosphoprotein</keyword>
<dbReference type="InterPro" id="IPR016032">
    <property type="entry name" value="Sig_transdc_resp-reg_C-effctor"/>
</dbReference>
<dbReference type="Pfam" id="PF00196">
    <property type="entry name" value="GerE"/>
    <property type="match status" value="1"/>
</dbReference>
<dbReference type="PRINTS" id="PR00038">
    <property type="entry name" value="HTHLUXR"/>
</dbReference>
<dbReference type="EMBL" id="FYEK01000012">
    <property type="protein sequence ID" value="SNB61241.1"/>
    <property type="molecule type" value="Genomic_DNA"/>
</dbReference>
<gene>
    <name evidence="6" type="ORF">SAMN02746019_00027010</name>
</gene>
<feature type="modified residue" description="4-aspartylphosphate" evidence="3">
    <location>
        <position position="54"/>
    </location>
</feature>
<accession>A0A212QPP1</accession>
<name>A0A212QPP1_9CHLR</name>
<organism evidence="6 7">
    <name type="scientific">Thermoflexus hugenholtzii JAD2</name>
    <dbReference type="NCBI Taxonomy" id="877466"/>
    <lineage>
        <taxon>Bacteria</taxon>
        <taxon>Bacillati</taxon>
        <taxon>Chloroflexota</taxon>
        <taxon>Thermoflexia</taxon>
        <taxon>Thermoflexales</taxon>
        <taxon>Thermoflexaceae</taxon>
        <taxon>Thermoflexus</taxon>
    </lineage>
</organism>
<dbReference type="GO" id="GO:0003677">
    <property type="term" value="F:DNA binding"/>
    <property type="evidence" value="ECO:0007669"/>
    <property type="project" value="UniProtKB-KW"/>
</dbReference>
<dbReference type="GO" id="GO:0006355">
    <property type="term" value="P:regulation of DNA-templated transcription"/>
    <property type="evidence" value="ECO:0007669"/>
    <property type="project" value="InterPro"/>
</dbReference>
<feature type="domain" description="Response regulatory" evidence="5">
    <location>
        <begin position="3"/>
        <end position="119"/>
    </location>
</feature>
<evidence type="ECO:0000313" key="6">
    <source>
        <dbReference type="EMBL" id="SNB61241.1"/>
    </source>
</evidence>
<dbReference type="Pfam" id="PF00072">
    <property type="entry name" value="Response_reg"/>
    <property type="match status" value="1"/>
</dbReference>
<dbReference type="CDD" id="cd17535">
    <property type="entry name" value="REC_NarL-like"/>
    <property type="match status" value="1"/>
</dbReference>
<evidence type="ECO:0000259" key="4">
    <source>
        <dbReference type="PROSITE" id="PS50043"/>
    </source>
</evidence>
<dbReference type="InParanoid" id="A0A212QPP1"/>
<dbReference type="FunCoup" id="A0A212QPP1">
    <property type="interactions" value="132"/>
</dbReference>
<dbReference type="InterPro" id="IPR058245">
    <property type="entry name" value="NreC/VraR/RcsB-like_REC"/>
</dbReference>
<dbReference type="RefSeq" id="WP_088570502.1">
    <property type="nucleotide sequence ID" value="NZ_FYEK01000012.1"/>
</dbReference>
<dbReference type="SUPFAM" id="SSF46894">
    <property type="entry name" value="C-terminal effector domain of the bipartite response regulators"/>
    <property type="match status" value="1"/>
</dbReference>
<dbReference type="PROSITE" id="PS50043">
    <property type="entry name" value="HTH_LUXR_2"/>
    <property type="match status" value="1"/>
</dbReference>
<evidence type="ECO:0000313" key="7">
    <source>
        <dbReference type="Proteomes" id="UP000197025"/>
    </source>
</evidence>
<dbReference type="AlphaFoldDB" id="A0A212QPP1"/>
<dbReference type="InterPro" id="IPR011006">
    <property type="entry name" value="CheY-like_superfamily"/>
</dbReference>
<dbReference type="PANTHER" id="PTHR43214">
    <property type="entry name" value="TWO-COMPONENT RESPONSE REGULATOR"/>
    <property type="match status" value="1"/>
</dbReference>
<dbReference type="SUPFAM" id="SSF52172">
    <property type="entry name" value="CheY-like"/>
    <property type="match status" value="1"/>
</dbReference>
<dbReference type="PANTHER" id="PTHR43214:SF43">
    <property type="entry name" value="TWO-COMPONENT RESPONSE REGULATOR"/>
    <property type="match status" value="1"/>
</dbReference>
<keyword evidence="7" id="KW-1185">Reference proteome</keyword>
<dbReference type="CDD" id="cd06170">
    <property type="entry name" value="LuxR_C_like"/>
    <property type="match status" value="1"/>
</dbReference>
<dbReference type="SMART" id="SM00448">
    <property type="entry name" value="REC"/>
    <property type="match status" value="1"/>
</dbReference>
<sequence>MIRVLIADDHAVFRAGLRLLLSAQPDIEVVGEAEDGWQTLRQAEALRPDVILLDLTMPGMPGLQALALLRRQAPEARVLILTMHEDEAYLRQALAEGAAGYIIKRATDEELITAIRAVARGDLYIHPAMTRALLEDLIPAPQIPETPEPWESLSERERQVLRMVAIGHTNQEIAERLGLSVKTVETYRARGMEKLGLRTRAQLVRYMIQKGLLKEE</sequence>
<dbReference type="GO" id="GO:0000160">
    <property type="term" value="P:phosphorelay signal transduction system"/>
    <property type="evidence" value="ECO:0007669"/>
    <property type="project" value="InterPro"/>
</dbReference>
<reference evidence="7" key="1">
    <citation type="submission" date="2017-06" db="EMBL/GenBank/DDBJ databases">
        <authorList>
            <person name="Varghese N."/>
            <person name="Submissions S."/>
        </authorList>
    </citation>
    <scope>NUCLEOTIDE SEQUENCE [LARGE SCALE GENOMIC DNA]</scope>
    <source>
        <strain evidence="7">JAD2</strain>
    </source>
</reference>
<keyword evidence="2" id="KW-0238">DNA-binding</keyword>
<proteinExistence type="predicted"/>
<dbReference type="InterPro" id="IPR001789">
    <property type="entry name" value="Sig_transdc_resp-reg_receiver"/>
</dbReference>
<dbReference type="PROSITE" id="PS50110">
    <property type="entry name" value="RESPONSE_REGULATORY"/>
    <property type="match status" value="1"/>
</dbReference>
<dbReference type="SMART" id="SM00421">
    <property type="entry name" value="HTH_LUXR"/>
    <property type="match status" value="1"/>
</dbReference>
<feature type="domain" description="HTH luxR-type" evidence="4">
    <location>
        <begin position="146"/>
        <end position="211"/>
    </location>
</feature>
<dbReference type="InterPro" id="IPR000792">
    <property type="entry name" value="Tscrpt_reg_LuxR_C"/>
</dbReference>
<dbReference type="Gene3D" id="3.40.50.2300">
    <property type="match status" value="1"/>
</dbReference>
<protein>
    <submittedName>
        <fullName evidence="6">Two component transcriptional regulator, LuxR family</fullName>
    </submittedName>
</protein>
<evidence type="ECO:0000256" key="2">
    <source>
        <dbReference type="ARBA" id="ARBA00023125"/>
    </source>
</evidence>
<evidence type="ECO:0000256" key="3">
    <source>
        <dbReference type="PROSITE-ProRule" id="PRU00169"/>
    </source>
</evidence>
<evidence type="ECO:0000256" key="1">
    <source>
        <dbReference type="ARBA" id="ARBA00022553"/>
    </source>
</evidence>
<evidence type="ECO:0000259" key="5">
    <source>
        <dbReference type="PROSITE" id="PS50110"/>
    </source>
</evidence>
<dbReference type="OrthoDB" id="9780153at2"/>